<evidence type="ECO:0008006" key="3">
    <source>
        <dbReference type="Google" id="ProtNLM"/>
    </source>
</evidence>
<sequence>MGSNNRDYRAQEAQLIMSLKFHHAKTLSEIPLDVAVNALTKVWRSCQPHLQNSGDEDVIHL</sequence>
<keyword evidence="2" id="KW-1185">Reference proteome</keyword>
<accession>A0ABD4T2H0</accession>
<dbReference type="RefSeq" id="WP_166274784.1">
    <property type="nucleotide sequence ID" value="NZ_JTHE03000044.1"/>
</dbReference>
<evidence type="ECO:0000313" key="2">
    <source>
        <dbReference type="Proteomes" id="UP000031561"/>
    </source>
</evidence>
<organism evidence="1 2">
    <name type="scientific">Lyngbya confervoides BDU141951</name>
    <dbReference type="NCBI Taxonomy" id="1574623"/>
    <lineage>
        <taxon>Bacteria</taxon>
        <taxon>Bacillati</taxon>
        <taxon>Cyanobacteriota</taxon>
        <taxon>Cyanophyceae</taxon>
        <taxon>Oscillatoriophycideae</taxon>
        <taxon>Oscillatoriales</taxon>
        <taxon>Microcoleaceae</taxon>
        <taxon>Lyngbya</taxon>
    </lineage>
</organism>
<evidence type="ECO:0000313" key="1">
    <source>
        <dbReference type="EMBL" id="MCM1982790.1"/>
    </source>
</evidence>
<gene>
    <name evidence="1" type="ORF">QQ91_0008135</name>
</gene>
<name>A0ABD4T2H0_9CYAN</name>
<dbReference type="AlphaFoldDB" id="A0ABD4T2H0"/>
<protein>
    <recommendedName>
        <fullName evidence="3">Transposase</fullName>
    </recommendedName>
</protein>
<reference evidence="1 2" key="1">
    <citation type="journal article" date="2015" name="Genome Announc.">
        <title>Draft Genome Sequence of Filamentous Marine Cyanobacterium Lyngbya confervoides Strain BDU141951.</title>
        <authorList>
            <person name="Chandrababunaidu M.M."/>
            <person name="Sen D."/>
            <person name="Tripathy S."/>
        </authorList>
    </citation>
    <scope>NUCLEOTIDE SEQUENCE [LARGE SCALE GENOMIC DNA]</scope>
    <source>
        <strain evidence="1 2">BDU141951</strain>
    </source>
</reference>
<dbReference type="EMBL" id="JTHE03000044">
    <property type="protein sequence ID" value="MCM1982790.1"/>
    <property type="molecule type" value="Genomic_DNA"/>
</dbReference>
<comment type="caution">
    <text evidence="1">The sequence shown here is derived from an EMBL/GenBank/DDBJ whole genome shotgun (WGS) entry which is preliminary data.</text>
</comment>
<proteinExistence type="predicted"/>
<dbReference type="Proteomes" id="UP000031561">
    <property type="component" value="Unassembled WGS sequence"/>
</dbReference>